<name>A0A2N9IYR0_FAGSY</name>
<accession>A0A2N9IYR0</accession>
<organism evidence="1">
    <name type="scientific">Fagus sylvatica</name>
    <name type="common">Beechnut</name>
    <dbReference type="NCBI Taxonomy" id="28930"/>
    <lineage>
        <taxon>Eukaryota</taxon>
        <taxon>Viridiplantae</taxon>
        <taxon>Streptophyta</taxon>
        <taxon>Embryophyta</taxon>
        <taxon>Tracheophyta</taxon>
        <taxon>Spermatophyta</taxon>
        <taxon>Magnoliopsida</taxon>
        <taxon>eudicotyledons</taxon>
        <taxon>Gunneridae</taxon>
        <taxon>Pentapetalae</taxon>
        <taxon>rosids</taxon>
        <taxon>fabids</taxon>
        <taxon>Fagales</taxon>
        <taxon>Fagaceae</taxon>
        <taxon>Fagus</taxon>
    </lineage>
</organism>
<gene>
    <name evidence="1" type="ORF">FSB_LOCUS57357</name>
</gene>
<dbReference type="AlphaFoldDB" id="A0A2N9IYR0"/>
<proteinExistence type="predicted"/>
<protein>
    <submittedName>
        <fullName evidence="1">Uncharacterized protein</fullName>
    </submittedName>
</protein>
<evidence type="ECO:0000313" key="1">
    <source>
        <dbReference type="EMBL" id="SPD29475.1"/>
    </source>
</evidence>
<dbReference type="EMBL" id="OIVN01006271">
    <property type="protein sequence ID" value="SPD29475.1"/>
    <property type="molecule type" value="Genomic_DNA"/>
</dbReference>
<sequence>MATTIDFVLRSRRGQLGLTSEVGLTSAGSFGGSRIGRGSRSGSGCGYGSCVRSRRVDLGAKFRRKYHQILSDGRYGADEETRGGGEMNGAASVFCDNPFVLSGVFRDTIRLFCLVSSVTIRLFRLVFSVTIVWCLL</sequence>
<reference evidence="1" key="1">
    <citation type="submission" date="2018-02" db="EMBL/GenBank/DDBJ databases">
        <authorList>
            <person name="Cohen D.B."/>
            <person name="Kent A.D."/>
        </authorList>
    </citation>
    <scope>NUCLEOTIDE SEQUENCE</scope>
</reference>